<dbReference type="PANTHER" id="PTHR48079">
    <property type="entry name" value="PROTEIN YEEZ"/>
    <property type="match status" value="1"/>
</dbReference>
<evidence type="ECO:0000313" key="2">
    <source>
        <dbReference type="EMBL" id="RID82648.1"/>
    </source>
</evidence>
<dbReference type="InterPro" id="IPR051783">
    <property type="entry name" value="NAD(P)-dependent_oxidoreduct"/>
</dbReference>
<dbReference type="AlphaFoldDB" id="A0A398B172"/>
<keyword evidence="3" id="KW-1185">Reference proteome</keyword>
<dbReference type="Gene3D" id="3.40.50.720">
    <property type="entry name" value="NAD(P)-binding Rossmann-like Domain"/>
    <property type="match status" value="1"/>
</dbReference>
<proteinExistence type="predicted"/>
<protein>
    <submittedName>
        <fullName evidence="2">NAD-dependent epimerase/dehydratase family protein</fullName>
    </submittedName>
</protein>
<dbReference type="Pfam" id="PF01370">
    <property type="entry name" value="Epimerase"/>
    <property type="match status" value="1"/>
</dbReference>
<dbReference type="Proteomes" id="UP000265816">
    <property type="component" value="Unassembled WGS sequence"/>
</dbReference>
<dbReference type="GO" id="GO:0005737">
    <property type="term" value="C:cytoplasm"/>
    <property type="evidence" value="ECO:0007669"/>
    <property type="project" value="TreeGrafter"/>
</dbReference>
<dbReference type="RefSeq" id="WP_119114264.1">
    <property type="nucleotide sequence ID" value="NZ_CBCSEO010000013.1"/>
</dbReference>
<dbReference type="EMBL" id="QWVT01000033">
    <property type="protein sequence ID" value="RID82648.1"/>
    <property type="molecule type" value="Genomic_DNA"/>
</dbReference>
<evidence type="ECO:0000313" key="3">
    <source>
        <dbReference type="Proteomes" id="UP000265816"/>
    </source>
</evidence>
<accession>A0A398B172</accession>
<gene>
    <name evidence="2" type="ORF">D1970_18100</name>
</gene>
<dbReference type="InterPro" id="IPR001509">
    <property type="entry name" value="Epimerase_deHydtase"/>
</dbReference>
<reference evidence="2 3" key="1">
    <citation type="submission" date="2018-08" db="EMBL/GenBank/DDBJ databases">
        <title>Bacillus jemisoniae sp. nov., Bacillus chryseoplanitiae sp. nov., Bacillus resnikiae sp. nov., and Bacillus frankliniae sp. nov., isolated from Viking spacecraft and associated surfaces.</title>
        <authorList>
            <person name="Seuylemezian A."/>
            <person name="Vaishampayan P."/>
        </authorList>
    </citation>
    <scope>NUCLEOTIDE SEQUENCE [LARGE SCALE GENOMIC DNA]</scope>
    <source>
        <strain evidence="2 3">JJ-247</strain>
    </source>
</reference>
<dbReference type="OrthoDB" id="9808602at2"/>
<dbReference type="InterPro" id="IPR036291">
    <property type="entry name" value="NAD(P)-bd_dom_sf"/>
</dbReference>
<comment type="caution">
    <text evidence="2">The sequence shown here is derived from an EMBL/GenBank/DDBJ whole genome shotgun (WGS) entry which is preliminary data.</text>
</comment>
<evidence type="ECO:0000259" key="1">
    <source>
        <dbReference type="Pfam" id="PF01370"/>
    </source>
</evidence>
<name>A0A398B172_9BACI</name>
<organism evidence="2 3">
    <name type="scientific">Mesobacillus zeae</name>
    <dbReference type="NCBI Taxonomy" id="1917180"/>
    <lineage>
        <taxon>Bacteria</taxon>
        <taxon>Bacillati</taxon>
        <taxon>Bacillota</taxon>
        <taxon>Bacilli</taxon>
        <taxon>Bacillales</taxon>
        <taxon>Bacillaceae</taxon>
        <taxon>Mesobacillus</taxon>
    </lineage>
</organism>
<sequence>MKKILITGTNSYVGLSLQIWLSQWSKNYSADFISVRDGNWSKEDFSNYDILFHTAALVHKKEQREMESDYYKVNTELTADLAEKAKSEGVKQFIFMSSISVYGLIGQIEKPVIITKDTPCEPTTYYGKSKLAAEIALTLLSDESFKVAIIRAPMIYGPDSPGNFKRLEGLISKVPVFPSVNNNRSMIYIDHLSEFIRLLIENQGQGTFYPQNKEFVSTNDLIKVIAKEKKRKIYLSNFLGLTLRLMSKKANIVNKVFGNLVIDLSLSNYAGFSYCVSSFHESIISSVNFTKE</sequence>
<dbReference type="PANTHER" id="PTHR48079:SF6">
    <property type="entry name" value="NAD(P)-BINDING DOMAIN-CONTAINING PROTEIN-RELATED"/>
    <property type="match status" value="1"/>
</dbReference>
<dbReference type="SUPFAM" id="SSF51735">
    <property type="entry name" value="NAD(P)-binding Rossmann-fold domains"/>
    <property type="match status" value="1"/>
</dbReference>
<feature type="domain" description="NAD-dependent epimerase/dehydratase" evidence="1">
    <location>
        <begin position="45"/>
        <end position="202"/>
    </location>
</feature>
<dbReference type="GO" id="GO:0004029">
    <property type="term" value="F:aldehyde dehydrogenase (NAD+) activity"/>
    <property type="evidence" value="ECO:0007669"/>
    <property type="project" value="TreeGrafter"/>
</dbReference>